<evidence type="ECO:0000313" key="3">
    <source>
        <dbReference type="Proteomes" id="UP000252519"/>
    </source>
</evidence>
<reference evidence="2 3" key="1">
    <citation type="submission" date="2014-10" db="EMBL/GenBank/DDBJ databases">
        <title>Draft genome of the hookworm Ancylostoma caninum.</title>
        <authorList>
            <person name="Mitreva M."/>
        </authorList>
    </citation>
    <scope>NUCLEOTIDE SEQUENCE [LARGE SCALE GENOMIC DNA]</scope>
    <source>
        <strain evidence="2 3">Baltimore</strain>
    </source>
</reference>
<protein>
    <submittedName>
        <fullName evidence="2">Uncharacterized protein</fullName>
    </submittedName>
</protein>
<proteinExistence type="predicted"/>
<feature type="signal peptide" evidence="1">
    <location>
        <begin position="1"/>
        <end position="17"/>
    </location>
</feature>
<accession>A0A368H479</accession>
<gene>
    <name evidence="2" type="ORF">ANCCAN_02547</name>
</gene>
<sequence length="78" mass="8749">MKILCILLAFLVLSTQGSDVSTDQGFEHGYGHGAVRIPVVAAAAPLYYHGGWGWGWGPWKNKKKKGRRSNKRRNIKRI</sequence>
<keyword evidence="1" id="KW-0732">Signal</keyword>
<dbReference type="AlphaFoldDB" id="A0A368H479"/>
<keyword evidence="3" id="KW-1185">Reference proteome</keyword>
<name>A0A368H479_ANCCA</name>
<organism evidence="2 3">
    <name type="scientific">Ancylostoma caninum</name>
    <name type="common">Dog hookworm</name>
    <dbReference type="NCBI Taxonomy" id="29170"/>
    <lineage>
        <taxon>Eukaryota</taxon>
        <taxon>Metazoa</taxon>
        <taxon>Ecdysozoa</taxon>
        <taxon>Nematoda</taxon>
        <taxon>Chromadorea</taxon>
        <taxon>Rhabditida</taxon>
        <taxon>Rhabditina</taxon>
        <taxon>Rhabditomorpha</taxon>
        <taxon>Strongyloidea</taxon>
        <taxon>Ancylostomatidae</taxon>
        <taxon>Ancylostomatinae</taxon>
        <taxon>Ancylostoma</taxon>
    </lineage>
</organism>
<evidence type="ECO:0000256" key="1">
    <source>
        <dbReference type="SAM" id="SignalP"/>
    </source>
</evidence>
<dbReference type="Proteomes" id="UP000252519">
    <property type="component" value="Unassembled WGS sequence"/>
</dbReference>
<dbReference type="EMBL" id="JOJR01000014">
    <property type="protein sequence ID" value="RCN51394.1"/>
    <property type="molecule type" value="Genomic_DNA"/>
</dbReference>
<comment type="caution">
    <text evidence="2">The sequence shown here is derived from an EMBL/GenBank/DDBJ whole genome shotgun (WGS) entry which is preliminary data.</text>
</comment>
<feature type="chain" id="PRO_5016603895" evidence="1">
    <location>
        <begin position="18"/>
        <end position="78"/>
    </location>
</feature>
<evidence type="ECO:0000313" key="2">
    <source>
        <dbReference type="EMBL" id="RCN51394.1"/>
    </source>
</evidence>